<reference evidence="1" key="1">
    <citation type="submission" date="2021-09" db="EMBL/GenBank/DDBJ databases">
        <title>A high-quality genome of the endoparasitic fungus Hirsutella rhossiliensis with a comparison of Hirsutella genomes reveals transposable elements contributing to genome size variation.</title>
        <authorList>
            <person name="Lin R."/>
            <person name="Jiao Y."/>
            <person name="Sun X."/>
            <person name="Ling J."/>
            <person name="Xie B."/>
            <person name="Cheng X."/>
        </authorList>
    </citation>
    <scope>NUCLEOTIDE SEQUENCE</scope>
    <source>
        <strain evidence="1">HR02</strain>
    </source>
</reference>
<evidence type="ECO:0000313" key="1">
    <source>
        <dbReference type="EMBL" id="KAH0961833.1"/>
    </source>
</evidence>
<dbReference type="OrthoDB" id="10375572at2759"/>
<dbReference type="Proteomes" id="UP000824596">
    <property type="component" value="Unassembled WGS sequence"/>
</dbReference>
<evidence type="ECO:0000313" key="2">
    <source>
        <dbReference type="Proteomes" id="UP000824596"/>
    </source>
</evidence>
<organism evidence="1 2">
    <name type="scientific">Hirsutella rhossiliensis</name>
    <dbReference type="NCBI Taxonomy" id="111463"/>
    <lineage>
        <taxon>Eukaryota</taxon>
        <taxon>Fungi</taxon>
        <taxon>Dikarya</taxon>
        <taxon>Ascomycota</taxon>
        <taxon>Pezizomycotina</taxon>
        <taxon>Sordariomycetes</taxon>
        <taxon>Hypocreomycetidae</taxon>
        <taxon>Hypocreales</taxon>
        <taxon>Ophiocordycipitaceae</taxon>
        <taxon>Hirsutella</taxon>
    </lineage>
</organism>
<name>A0A9P8SGB0_9HYPO</name>
<comment type="caution">
    <text evidence="1">The sequence shown here is derived from an EMBL/GenBank/DDBJ whole genome shotgun (WGS) entry which is preliminary data.</text>
</comment>
<proteinExistence type="predicted"/>
<dbReference type="RefSeq" id="XP_044719346.1">
    <property type="nucleotide sequence ID" value="XM_044865384.1"/>
</dbReference>
<dbReference type="AlphaFoldDB" id="A0A9P8SGB0"/>
<gene>
    <name evidence="1" type="ORF">HRG_06913</name>
</gene>
<dbReference type="EMBL" id="JAIZPD010000007">
    <property type="protein sequence ID" value="KAH0961833.1"/>
    <property type="molecule type" value="Genomic_DNA"/>
</dbReference>
<dbReference type="GeneID" id="68356042"/>
<accession>A0A9P8SGB0</accession>
<sequence>MSASQGDKDPRADWAKNIRREPEWKWCPKFAHGWYDFVYYDECPKCNSTEPPMKNKKKASAPVATNWHWCPTEDHGWYEGITGRGFYRVCEKCLAELTASGSGGNTAS</sequence>
<keyword evidence="2" id="KW-1185">Reference proteome</keyword>
<protein>
    <submittedName>
        <fullName evidence="1">Uncharacterized protein</fullName>
    </submittedName>
</protein>